<gene>
    <name evidence="3" type="ORF">N1028_07045</name>
</gene>
<keyword evidence="4" id="KW-1185">Reference proteome</keyword>
<dbReference type="RefSeq" id="WP_259526207.1">
    <property type="nucleotide sequence ID" value="NZ_JANLCK010000003.1"/>
</dbReference>
<proteinExistence type="predicted"/>
<sequence>MLIRDVPVEPDAETARDWLLGELSKPPYQAARPSWFDRIAQAIGDWLDSLRVPDGAGLSGLVPLIVVLVVVALIVVAFLVFGRPRLNRRSQVKPGALFGADDARSAAELRASAARAAAQGDFTVAVEEAFRALARQLAERTVVLTAPGTTARDFALRAGEAFPGRRDELGGCAGLFDGVRYLDEPGTRGDYDRISALDRQLQIERPAALERVDHEVVR</sequence>
<evidence type="ECO:0000313" key="3">
    <source>
        <dbReference type="EMBL" id="MCS5725650.1"/>
    </source>
</evidence>
<evidence type="ECO:0000313" key="4">
    <source>
        <dbReference type="Proteomes" id="UP001165587"/>
    </source>
</evidence>
<accession>A0AA41XH54</accession>
<dbReference type="EMBL" id="JANLCK010000003">
    <property type="protein sequence ID" value="MCS5725650.1"/>
    <property type="molecule type" value="Genomic_DNA"/>
</dbReference>
<feature type="domain" description="Protein-glutamine gamma-glutamyltransferase-like C-terminal" evidence="2">
    <location>
        <begin position="129"/>
        <end position="199"/>
    </location>
</feature>
<evidence type="ECO:0000256" key="1">
    <source>
        <dbReference type="SAM" id="Phobius"/>
    </source>
</evidence>
<dbReference type="InterPro" id="IPR025403">
    <property type="entry name" value="TgpA-like_C"/>
</dbReference>
<keyword evidence="1" id="KW-0812">Transmembrane</keyword>
<protein>
    <submittedName>
        <fullName evidence="3">DUF4129 domain-containing protein</fullName>
    </submittedName>
</protein>
<organism evidence="3 4">
    <name type="scientific">Herbiconiux oxytropis</name>
    <dbReference type="NCBI Taxonomy" id="2970915"/>
    <lineage>
        <taxon>Bacteria</taxon>
        <taxon>Bacillati</taxon>
        <taxon>Actinomycetota</taxon>
        <taxon>Actinomycetes</taxon>
        <taxon>Micrococcales</taxon>
        <taxon>Microbacteriaceae</taxon>
        <taxon>Herbiconiux</taxon>
    </lineage>
</organism>
<dbReference type="Pfam" id="PF13559">
    <property type="entry name" value="DUF4129"/>
    <property type="match status" value="1"/>
</dbReference>
<reference evidence="3" key="1">
    <citation type="submission" date="2022-08" db="EMBL/GenBank/DDBJ databases">
        <authorList>
            <person name="Deng Y."/>
            <person name="Han X.-F."/>
            <person name="Zhang Y.-Q."/>
        </authorList>
    </citation>
    <scope>NUCLEOTIDE SEQUENCE</scope>
    <source>
        <strain evidence="3">CPCC 203407</strain>
    </source>
</reference>
<dbReference type="AlphaFoldDB" id="A0AA41XH54"/>
<keyword evidence="1" id="KW-1133">Transmembrane helix</keyword>
<evidence type="ECO:0000259" key="2">
    <source>
        <dbReference type="Pfam" id="PF13559"/>
    </source>
</evidence>
<keyword evidence="1" id="KW-0472">Membrane</keyword>
<dbReference type="Proteomes" id="UP001165587">
    <property type="component" value="Unassembled WGS sequence"/>
</dbReference>
<feature type="transmembrane region" description="Helical" evidence="1">
    <location>
        <begin position="56"/>
        <end position="81"/>
    </location>
</feature>
<name>A0AA41XH54_9MICO</name>
<comment type="caution">
    <text evidence="3">The sequence shown here is derived from an EMBL/GenBank/DDBJ whole genome shotgun (WGS) entry which is preliminary data.</text>
</comment>